<accession>A0AAT9IHS2</accession>
<dbReference type="GO" id="GO:0016226">
    <property type="term" value="P:iron-sulfur cluster assembly"/>
    <property type="evidence" value="ECO:0007669"/>
    <property type="project" value="UniProtKB-UniRule"/>
</dbReference>
<feature type="domain" description="Core" evidence="7">
    <location>
        <begin position="2"/>
        <end position="101"/>
    </location>
</feature>
<evidence type="ECO:0000256" key="1">
    <source>
        <dbReference type="ARBA" id="ARBA00022485"/>
    </source>
</evidence>
<dbReference type="InterPro" id="IPR000361">
    <property type="entry name" value="ATAP_core_dom"/>
</dbReference>
<dbReference type="InterPro" id="IPR034904">
    <property type="entry name" value="FSCA_dom_sf"/>
</dbReference>
<dbReference type="GO" id="GO:0051539">
    <property type="term" value="F:4 iron, 4 sulfur cluster binding"/>
    <property type="evidence" value="ECO:0007669"/>
    <property type="project" value="UniProtKB-UniRule"/>
</dbReference>
<dbReference type="PANTHER" id="PTHR11178">
    <property type="entry name" value="IRON-SULFUR CLUSTER SCAFFOLD PROTEIN NFU-RELATED"/>
    <property type="match status" value="1"/>
</dbReference>
<dbReference type="Pfam" id="PF01521">
    <property type="entry name" value="Fe-S_biosyn"/>
    <property type="match status" value="1"/>
</dbReference>
<gene>
    <name evidence="5 8" type="primary">nfuA</name>
    <name evidence="8" type="ORF">BUANCORI2928_432</name>
</gene>
<evidence type="ECO:0000256" key="4">
    <source>
        <dbReference type="ARBA" id="ARBA00023014"/>
    </source>
</evidence>
<protein>
    <recommendedName>
        <fullName evidence="5">Fe/S biogenesis protein NfuA</fullName>
    </recommendedName>
</protein>
<dbReference type="EMBL" id="OZ060371">
    <property type="protein sequence ID" value="CAL4043946.1"/>
    <property type="molecule type" value="Genomic_DNA"/>
</dbReference>
<dbReference type="InterPro" id="IPR001075">
    <property type="entry name" value="NIF_FeS_clus_asmbl_NifU_C"/>
</dbReference>
<keyword evidence="3 5" id="KW-0408">Iron</keyword>
<comment type="cofactor">
    <cofactor evidence="5">
        <name>[4Fe-4S] cluster</name>
        <dbReference type="ChEBI" id="CHEBI:49883"/>
    </cofactor>
    <text evidence="5">Binds 1 [4Fe-4S] cluster per subunit. The cluster is presumably bound at the interface of two monomers.</text>
</comment>
<evidence type="ECO:0000313" key="8">
    <source>
        <dbReference type="EMBL" id="CAL4043946.1"/>
    </source>
</evidence>
<evidence type="ECO:0000256" key="5">
    <source>
        <dbReference type="HAMAP-Rule" id="MF_01637"/>
    </source>
</evidence>
<name>A0AAT9IHS2_9GAMM</name>
<evidence type="ECO:0000259" key="7">
    <source>
        <dbReference type="Pfam" id="PF01521"/>
    </source>
</evidence>
<keyword evidence="1 5" id="KW-0004">4Fe-4S</keyword>
<dbReference type="SUPFAM" id="SSF89360">
    <property type="entry name" value="HesB-like domain"/>
    <property type="match status" value="1"/>
</dbReference>
<dbReference type="InterPro" id="IPR035903">
    <property type="entry name" value="HesB-like_dom_sf"/>
</dbReference>
<dbReference type="GO" id="GO:0005506">
    <property type="term" value="F:iron ion binding"/>
    <property type="evidence" value="ECO:0007669"/>
    <property type="project" value="InterPro"/>
</dbReference>
<dbReference type="PANTHER" id="PTHR11178:SF51">
    <property type="entry name" value="FE_S BIOGENESIS PROTEIN NFUA"/>
    <property type="match status" value="1"/>
</dbReference>
<feature type="domain" description="NIF system FeS cluster assembly NifU C-terminal" evidence="6">
    <location>
        <begin position="110"/>
        <end position="176"/>
    </location>
</feature>
<sequence>MHISKEAQSYFVSLLSKKKKNTHIRIFIISPGTQNAECGISYCELDEVSKKDIVLNFMNFNVYVRKSIFSYLKNAEIDLIKDNCNSQITFRAPFAKGRKKLTELTLFEQVKLMLDKEINPNLSLHNGLVTLVKITEKNIAVLKFSGGCNGCSMISTTLKDNIEKLLLQKNPELNGVIDITNHKYGSHSYI</sequence>
<dbReference type="SUPFAM" id="SSF117916">
    <property type="entry name" value="Fe-S cluster assembly (FSCA) domain-like"/>
    <property type="match status" value="1"/>
</dbReference>
<keyword evidence="4 5" id="KW-0411">Iron-sulfur</keyword>
<keyword evidence="2 5" id="KW-0479">Metal-binding</keyword>
<dbReference type="GO" id="GO:0051604">
    <property type="term" value="P:protein maturation"/>
    <property type="evidence" value="ECO:0007669"/>
    <property type="project" value="UniProtKB-UniRule"/>
</dbReference>
<dbReference type="Gene3D" id="3.30.300.130">
    <property type="entry name" value="Fe-S cluster assembly (FSCA)"/>
    <property type="match status" value="1"/>
</dbReference>
<dbReference type="HAMAP" id="MF_01637">
    <property type="entry name" value="Fe_S_biogen_NfuA"/>
    <property type="match status" value="1"/>
</dbReference>
<dbReference type="InterPro" id="IPR017726">
    <property type="entry name" value="Fe/S_biogenesis_protein_NfuA"/>
</dbReference>
<dbReference type="Gene3D" id="2.60.300.12">
    <property type="entry name" value="HesB-like domain"/>
    <property type="match status" value="1"/>
</dbReference>
<evidence type="ECO:0000259" key="6">
    <source>
        <dbReference type="Pfam" id="PF01106"/>
    </source>
</evidence>
<dbReference type="Pfam" id="PF01106">
    <property type="entry name" value="NifU"/>
    <property type="match status" value="1"/>
</dbReference>
<comment type="function">
    <text evidence="5">Involved in iron-sulfur cluster biogenesis. Binds a 4Fe-4S cluster, can transfer this cluster to apoproteins, and thereby intervenes in the maturation of Fe/S proteins. Could also act as a scaffold/chaperone for damaged Fe/S proteins.</text>
</comment>
<comment type="subunit">
    <text evidence="5">Homodimer.</text>
</comment>
<reference evidence="8" key="1">
    <citation type="submission" date="2024-06" db="EMBL/GenBank/DDBJ databases">
        <authorList>
            <person name="Manzano-Marin A."/>
            <person name="Manzano-Marin A."/>
            <person name="Alejandro Manzano Marin A."/>
        </authorList>
    </citation>
    <scope>NUCLEOTIDE SEQUENCE</scope>
    <source>
        <strain evidence="8">Ancorni-2928</strain>
    </source>
</reference>
<comment type="similarity">
    <text evidence="5">Belongs to the NfuA family.</text>
</comment>
<dbReference type="AlphaFoldDB" id="A0AAT9IHS2"/>
<feature type="binding site" evidence="5">
    <location>
        <position position="151"/>
    </location>
    <ligand>
        <name>[4Fe-4S] cluster</name>
        <dbReference type="ChEBI" id="CHEBI:49883"/>
    </ligand>
</feature>
<evidence type="ECO:0000256" key="3">
    <source>
        <dbReference type="ARBA" id="ARBA00023004"/>
    </source>
</evidence>
<organism evidence="8">
    <name type="scientific">Buchnera aphidicola</name>
    <name type="common">Anoecia corni</name>
    <dbReference type="NCBI Taxonomy" id="2994477"/>
    <lineage>
        <taxon>Bacteria</taxon>
        <taxon>Pseudomonadati</taxon>
        <taxon>Pseudomonadota</taxon>
        <taxon>Gammaproteobacteria</taxon>
        <taxon>Enterobacterales</taxon>
        <taxon>Erwiniaceae</taxon>
        <taxon>Buchnera</taxon>
    </lineage>
</organism>
<proteinExistence type="inferred from homology"/>
<evidence type="ECO:0000256" key="2">
    <source>
        <dbReference type="ARBA" id="ARBA00022723"/>
    </source>
</evidence>
<feature type="binding site" evidence="5">
    <location>
        <position position="148"/>
    </location>
    <ligand>
        <name>[4Fe-4S] cluster</name>
        <dbReference type="ChEBI" id="CHEBI:49883"/>
    </ligand>
</feature>